<dbReference type="GO" id="GO:0006355">
    <property type="term" value="P:regulation of DNA-templated transcription"/>
    <property type="evidence" value="ECO:0007669"/>
    <property type="project" value="InterPro"/>
</dbReference>
<dbReference type="SUPFAM" id="SSF46894">
    <property type="entry name" value="C-terminal effector domain of the bipartite response regulators"/>
    <property type="match status" value="1"/>
</dbReference>
<protein>
    <recommendedName>
        <fullName evidence="4">HTH luxR-type domain-containing protein</fullName>
    </recommendedName>
</protein>
<sequence>MRSPHRSLRPVAVRAPWTGGTPVSDRKRPETTWPARSPAQPPAAAVVLADGTVEAEDTSGRIAPSPAVHFLRAHPDLTDLVLACVRTEPGRTGFMWTDGAVRTLVRVWVDPFRDPRGRSMGRVLIEPCHPSPYGLTLRELDVLTLVVAGLTNNEIAERLVTSPRTVTTHVDRLLTKLQLSGRAAAAALALDQGLVRLPLPGGSTRFERLRLGRVATVAQGGAPVPSPVPSSPRPLRRRPLLLGAALPLTGPAADDGREMLLATRLALEEINDLGGIAGRRIELVTADFDVTVHESVRAAFTELVEQEVDALTSGYIGPQDVAHEIAADYGCPYLHAATLDSMVSRVAADPDRYGGIFQVCPSDTCYGPGFVRFLTRLRDSGQWRPESNRLMVVQGVWPLGNLGRSAMATAVERGGWTLQVISDIGMSDDAWQRTARQVRAAAPAAVLVGHYFMPGSLAFLRELLCDGPPILPYLLYTPSIPSFRHSLGALSEGLLWATVTGTYSDHLGQSFAARYRKMHGISPGRSHAGIAYDRARMIAGAWAQVDDPRDHRRVAKALRSTIHRGVNGSYYFADPGQAALAYPEMTPDPSIGQAHLVYQIQGSRQRILSPSPYADGQFQLPPWYARNAVTSLA</sequence>
<feature type="domain" description="HTH luxR-type" evidence="4">
    <location>
        <begin position="126"/>
        <end position="193"/>
    </location>
</feature>
<evidence type="ECO:0000256" key="1">
    <source>
        <dbReference type="ARBA" id="ARBA00010062"/>
    </source>
</evidence>
<dbReference type="InterPro" id="IPR051010">
    <property type="entry name" value="BCAA_transport"/>
</dbReference>
<dbReference type="Gene3D" id="3.40.50.2300">
    <property type="match status" value="2"/>
</dbReference>
<dbReference type="Pfam" id="PF13458">
    <property type="entry name" value="Peripla_BP_6"/>
    <property type="match status" value="1"/>
</dbReference>
<organism evidence="5 6">
    <name type="scientific">Streptomyces shenzhenensis</name>
    <dbReference type="NCBI Taxonomy" id="943815"/>
    <lineage>
        <taxon>Bacteria</taxon>
        <taxon>Bacillati</taxon>
        <taxon>Actinomycetota</taxon>
        <taxon>Actinomycetes</taxon>
        <taxon>Kitasatosporales</taxon>
        <taxon>Streptomycetaceae</taxon>
        <taxon>Streptomyces</taxon>
    </lineage>
</organism>
<dbReference type="PROSITE" id="PS50043">
    <property type="entry name" value="HTH_LUXR_2"/>
    <property type="match status" value="1"/>
</dbReference>
<gene>
    <name evidence="5" type="ORF">CTZ28_34265</name>
</gene>
<dbReference type="SUPFAM" id="SSF53822">
    <property type="entry name" value="Periplasmic binding protein-like I"/>
    <property type="match status" value="1"/>
</dbReference>
<feature type="region of interest" description="Disordered" evidence="3">
    <location>
        <begin position="1"/>
        <end position="42"/>
    </location>
</feature>
<dbReference type="InterPro" id="IPR016032">
    <property type="entry name" value="Sig_transdc_resp-reg_C-effctor"/>
</dbReference>
<evidence type="ECO:0000313" key="5">
    <source>
        <dbReference type="EMBL" id="RMB81476.1"/>
    </source>
</evidence>
<evidence type="ECO:0000313" key="6">
    <source>
        <dbReference type="Proteomes" id="UP000270471"/>
    </source>
</evidence>
<dbReference type="PANTHER" id="PTHR30483">
    <property type="entry name" value="LEUCINE-SPECIFIC-BINDING PROTEIN"/>
    <property type="match status" value="1"/>
</dbReference>
<dbReference type="Gene3D" id="1.10.10.10">
    <property type="entry name" value="Winged helix-like DNA-binding domain superfamily/Winged helix DNA-binding domain"/>
    <property type="match status" value="1"/>
</dbReference>
<dbReference type="OrthoDB" id="7337537at2"/>
<evidence type="ECO:0000259" key="4">
    <source>
        <dbReference type="PROSITE" id="PS50043"/>
    </source>
</evidence>
<reference evidence="5 6" key="1">
    <citation type="submission" date="2017-11" db="EMBL/GenBank/DDBJ databases">
        <title>Draft genome of actinobacteria isolated from guarana (Paullinia cupana (Mart.) Ducke.</title>
        <authorList>
            <person name="Siqueira K.A."/>
            <person name="Liotti R.G."/>
            <person name="Mendes T.A.O."/>
            <person name="Soares M.A."/>
        </authorList>
    </citation>
    <scope>NUCLEOTIDE SEQUENCE [LARGE SCALE GENOMIC DNA]</scope>
    <source>
        <strain evidence="5 6">193</strain>
    </source>
</reference>
<dbReference type="GO" id="GO:0003677">
    <property type="term" value="F:DNA binding"/>
    <property type="evidence" value="ECO:0007669"/>
    <property type="project" value="InterPro"/>
</dbReference>
<accession>A0A3M0IHS0</accession>
<evidence type="ECO:0000256" key="3">
    <source>
        <dbReference type="SAM" id="MobiDB-lite"/>
    </source>
</evidence>
<keyword evidence="2" id="KW-0732">Signal</keyword>
<proteinExistence type="inferred from homology"/>
<dbReference type="InterPro" id="IPR000792">
    <property type="entry name" value="Tscrpt_reg_LuxR_C"/>
</dbReference>
<comment type="similarity">
    <text evidence="1">Belongs to the leucine-binding protein family.</text>
</comment>
<dbReference type="PANTHER" id="PTHR30483:SF6">
    <property type="entry name" value="PERIPLASMIC BINDING PROTEIN OF ABC TRANSPORTER FOR NATURAL AMINO ACIDS"/>
    <property type="match status" value="1"/>
</dbReference>
<dbReference type="Proteomes" id="UP000270471">
    <property type="component" value="Unassembled WGS sequence"/>
</dbReference>
<dbReference type="EMBL" id="PENI01000030">
    <property type="protein sequence ID" value="RMB81476.1"/>
    <property type="molecule type" value="Genomic_DNA"/>
</dbReference>
<dbReference type="Pfam" id="PF00196">
    <property type="entry name" value="GerE"/>
    <property type="match status" value="1"/>
</dbReference>
<keyword evidence="6" id="KW-1185">Reference proteome</keyword>
<evidence type="ECO:0000256" key="2">
    <source>
        <dbReference type="ARBA" id="ARBA00022729"/>
    </source>
</evidence>
<name>A0A3M0IHS0_9ACTN</name>
<dbReference type="AlphaFoldDB" id="A0A3M0IHS0"/>
<dbReference type="SMART" id="SM00421">
    <property type="entry name" value="HTH_LUXR"/>
    <property type="match status" value="1"/>
</dbReference>
<dbReference type="InterPro" id="IPR028081">
    <property type="entry name" value="Leu-bd"/>
</dbReference>
<dbReference type="CDD" id="cd06170">
    <property type="entry name" value="LuxR_C_like"/>
    <property type="match status" value="1"/>
</dbReference>
<dbReference type="InterPro" id="IPR028082">
    <property type="entry name" value="Peripla_BP_I"/>
</dbReference>
<comment type="caution">
    <text evidence="5">The sequence shown here is derived from an EMBL/GenBank/DDBJ whole genome shotgun (WGS) entry which is preliminary data.</text>
</comment>
<dbReference type="PRINTS" id="PR00038">
    <property type="entry name" value="HTHLUXR"/>
</dbReference>
<dbReference type="InterPro" id="IPR036388">
    <property type="entry name" value="WH-like_DNA-bd_sf"/>
</dbReference>